<keyword evidence="2" id="KW-0812">Transmembrane</keyword>
<feature type="region of interest" description="Disordered" evidence="1">
    <location>
        <begin position="17"/>
        <end position="36"/>
    </location>
</feature>
<accession>B8CBK7</accession>
<keyword evidence="2" id="KW-0472">Membrane</keyword>
<keyword evidence="2" id="KW-1133">Transmembrane helix</keyword>
<dbReference type="eggNOG" id="ENOG502T2SM">
    <property type="taxonomic scope" value="Eukaryota"/>
</dbReference>
<gene>
    <name evidence="3" type="ORF">THAPSDRAFT_9527</name>
</gene>
<dbReference type="PaxDb" id="35128-Thaps9527"/>
<dbReference type="PANTHER" id="PTHR35128">
    <property type="entry name" value="SECRETION-REGULATING GUANINE NUCLEOTIDE EXCHANGE FACTOR"/>
    <property type="match status" value="1"/>
</dbReference>
<dbReference type="GeneID" id="7447845"/>
<protein>
    <submittedName>
        <fullName evidence="3">Uncharacterized protein</fullName>
    </submittedName>
</protein>
<dbReference type="AlphaFoldDB" id="B8CBK7"/>
<dbReference type="InParanoid" id="B8CBK7"/>
<keyword evidence="4" id="KW-1185">Reference proteome</keyword>
<feature type="transmembrane region" description="Helical" evidence="2">
    <location>
        <begin position="128"/>
        <end position="145"/>
    </location>
</feature>
<dbReference type="KEGG" id="tps:THAPSDRAFT_9527"/>
<dbReference type="Proteomes" id="UP000001449">
    <property type="component" value="Chromosome 13"/>
</dbReference>
<proteinExistence type="predicted"/>
<evidence type="ECO:0000256" key="2">
    <source>
        <dbReference type="SAM" id="Phobius"/>
    </source>
</evidence>
<sequence>MQEANIAQTALARILKDDEENATNDNNNSSTGIANRRNLAPSSFASANITATATEGDKKDRISMAYPSAPHQWINSSINTCYSIVSYLEHKFGLDTPPSNIDVDEVPCYILPCLTCGRGERGRSNIKTIISLIFVPFFLLFFFLLDDIGRVMMRNMRLRNSHVKYIPPQLGGVKNLHFRRHVMRDWPSYSREVLLRYPELTVSIDGQELEARMNCPRGVLYLFHGCHRYAASFFYSPQGRQIVSMANDAGLIIVVFTKESELGCWDWDKDWETIRQIGKKFIKGRIQGSCFAPDGSHFYPPMYAFGASSGGAFIVNLAAKMKEDKESFGPFLFSAINVQIMAPPENLEWDIPTVFTVMNGDERTKQMVQQRVTAVEETMGNGLFKMIVTSGRKRVSLGHFAQVFEDDPQMTSVLSSDIYQDLTQLGVVGFASNQLVANPRFSNDVIASISQKYDVEARKEIAKSNNVDPEEVTPFGASKRLIGGLTPEEVNDAESIWLIEELNVAWDEHEITSEGFGSVLNFFVEHSGFQQQ</sequence>
<reference evidence="3 4" key="1">
    <citation type="journal article" date="2004" name="Science">
        <title>The genome of the diatom Thalassiosira pseudonana: ecology, evolution, and metabolism.</title>
        <authorList>
            <person name="Armbrust E.V."/>
            <person name="Berges J.A."/>
            <person name="Bowler C."/>
            <person name="Green B.R."/>
            <person name="Martinez D."/>
            <person name="Putnam N.H."/>
            <person name="Zhou S."/>
            <person name="Allen A.E."/>
            <person name="Apt K.E."/>
            <person name="Bechner M."/>
            <person name="Brzezinski M.A."/>
            <person name="Chaal B.K."/>
            <person name="Chiovitti A."/>
            <person name="Davis A.K."/>
            <person name="Demarest M.S."/>
            <person name="Detter J.C."/>
            <person name="Glavina T."/>
            <person name="Goodstein D."/>
            <person name="Hadi M.Z."/>
            <person name="Hellsten U."/>
            <person name="Hildebrand M."/>
            <person name="Jenkins B.D."/>
            <person name="Jurka J."/>
            <person name="Kapitonov V.V."/>
            <person name="Kroger N."/>
            <person name="Lau W.W."/>
            <person name="Lane T.W."/>
            <person name="Larimer F.W."/>
            <person name="Lippmeier J.C."/>
            <person name="Lucas S."/>
            <person name="Medina M."/>
            <person name="Montsant A."/>
            <person name="Obornik M."/>
            <person name="Parker M.S."/>
            <person name="Palenik B."/>
            <person name="Pazour G.J."/>
            <person name="Richardson P.M."/>
            <person name="Rynearson T.A."/>
            <person name="Saito M.A."/>
            <person name="Schwartz D.C."/>
            <person name="Thamatrakoln K."/>
            <person name="Valentin K."/>
            <person name="Vardi A."/>
            <person name="Wilkerson F.P."/>
            <person name="Rokhsar D.S."/>
        </authorList>
    </citation>
    <scope>NUCLEOTIDE SEQUENCE [LARGE SCALE GENOMIC DNA]</scope>
    <source>
        <strain evidence="3 4">CCMP1335</strain>
    </source>
</reference>
<dbReference type="PANTHER" id="PTHR35128:SF1">
    <property type="entry name" value="SECRETION-REGULATING GUANINE NUCLEOTIDE EXCHANGE FACTOR"/>
    <property type="match status" value="1"/>
</dbReference>
<organism evidence="3 4">
    <name type="scientific">Thalassiosira pseudonana</name>
    <name type="common">Marine diatom</name>
    <name type="synonym">Cyclotella nana</name>
    <dbReference type="NCBI Taxonomy" id="35128"/>
    <lineage>
        <taxon>Eukaryota</taxon>
        <taxon>Sar</taxon>
        <taxon>Stramenopiles</taxon>
        <taxon>Ochrophyta</taxon>
        <taxon>Bacillariophyta</taxon>
        <taxon>Coscinodiscophyceae</taxon>
        <taxon>Thalassiosirophycidae</taxon>
        <taxon>Thalassiosirales</taxon>
        <taxon>Thalassiosiraceae</taxon>
        <taxon>Thalassiosira</taxon>
    </lineage>
</organism>
<dbReference type="HOGENOM" id="CLU_512450_0_0_1"/>
<reference evidence="3 4" key="2">
    <citation type="journal article" date="2008" name="Nature">
        <title>The Phaeodactylum genome reveals the evolutionary history of diatom genomes.</title>
        <authorList>
            <person name="Bowler C."/>
            <person name="Allen A.E."/>
            <person name="Badger J.H."/>
            <person name="Grimwood J."/>
            <person name="Jabbari K."/>
            <person name="Kuo A."/>
            <person name="Maheswari U."/>
            <person name="Martens C."/>
            <person name="Maumus F."/>
            <person name="Otillar R.P."/>
            <person name="Rayko E."/>
            <person name="Salamov A."/>
            <person name="Vandepoele K."/>
            <person name="Beszteri B."/>
            <person name="Gruber A."/>
            <person name="Heijde M."/>
            <person name="Katinka M."/>
            <person name="Mock T."/>
            <person name="Valentin K."/>
            <person name="Verret F."/>
            <person name="Berges J.A."/>
            <person name="Brownlee C."/>
            <person name="Cadoret J.P."/>
            <person name="Chiovitti A."/>
            <person name="Choi C.J."/>
            <person name="Coesel S."/>
            <person name="De Martino A."/>
            <person name="Detter J.C."/>
            <person name="Durkin C."/>
            <person name="Falciatore A."/>
            <person name="Fournet J."/>
            <person name="Haruta M."/>
            <person name="Huysman M.J."/>
            <person name="Jenkins B.D."/>
            <person name="Jiroutova K."/>
            <person name="Jorgensen R.E."/>
            <person name="Joubert Y."/>
            <person name="Kaplan A."/>
            <person name="Kroger N."/>
            <person name="Kroth P.G."/>
            <person name="La Roche J."/>
            <person name="Lindquist E."/>
            <person name="Lommer M."/>
            <person name="Martin-Jezequel V."/>
            <person name="Lopez P.J."/>
            <person name="Lucas S."/>
            <person name="Mangogna M."/>
            <person name="McGinnis K."/>
            <person name="Medlin L.K."/>
            <person name="Montsant A."/>
            <person name="Oudot-Le Secq M.P."/>
            <person name="Napoli C."/>
            <person name="Obornik M."/>
            <person name="Parker M.S."/>
            <person name="Petit J.L."/>
            <person name="Porcel B.M."/>
            <person name="Poulsen N."/>
            <person name="Robison M."/>
            <person name="Rychlewski L."/>
            <person name="Rynearson T.A."/>
            <person name="Schmutz J."/>
            <person name="Shapiro H."/>
            <person name="Siaut M."/>
            <person name="Stanley M."/>
            <person name="Sussman M.R."/>
            <person name="Taylor A.R."/>
            <person name="Vardi A."/>
            <person name="von Dassow P."/>
            <person name="Vyverman W."/>
            <person name="Willis A."/>
            <person name="Wyrwicz L.S."/>
            <person name="Rokhsar D.S."/>
            <person name="Weissenbach J."/>
            <person name="Armbrust E.V."/>
            <person name="Green B.R."/>
            <person name="Van de Peer Y."/>
            <person name="Grigoriev I.V."/>
        </authorList>
    </citation>
    <scope>NUCLEOTIDE SEQUENCE [LARGE SCALE GENOMIC DNA]</scope>
    <source>
        <strain evidence="3 4">CCMP1335</strain>
    </source>
</reference>
<name>B8CBK7_THAPS</name>
<evidence type="ECO:0000256" key="1">
    <source>
        <dbReference type="SAM" id="MobiDB-lite"/>
    </source>
</evidence>
<dbReference type="EMBL" id="CM000648">
    <property type="protein sequence ID" value="EED89145.1"/>
    <property type="molecule type" value="Genomic_DNA"/>
</dbReference>
<evidence type="ECO:0000313" key="3">
    <source>
        <dbReference type="EMBL" id="EED89145.1"/>
    </source>
</evidence>
<dbReference type="RefSeq" id="XP_002293409.1">
    <property type="nucleotide sequence ID" value="XM_002293373.1"/>
</dbReference>
<evidence type="ECO:0000313" key="4">
    <source>
        <dbReference type="Proteomes" id="UP000001449"/>
    </source>
</evidence>